<dbReference type="PANTHER" id="PTHR11590:SF40">
    <property type="entry name" value="HEMOCYTE PROTEIN-GLUTAMINE GAMMA-GLUTAMYLTRANSFERASE-LIKE PROTEIN"/>
    <property type="match status" value="1"/>
</dbReference>
<dbReference type="SMART" id="SM00460">
    <property type="entry name" value="TGc"/>
    <property type="match status" value="1"/>
</dbReference>
<organism evidence="5 6">
    <name type="scientific">Phaedon cochleariae</name>
    <name type="common">Mustard beetle</name>
    <dbReference type="NCBI Taxonomy" id="80249"/>
    <lineage>
        <taxon>Eukaryota</taxon>
        <taxon>Metazoa</taxon>
        <taxon>Ecdysozoa</taxon>
        <taxon>Arthropoda</taxon>
        <taxon>Hexapoda</taxon>
        <taxon>Insecta</taxon>
        <taxon>Pterygota</taxon>
        <taxon>Neoptera</taxon>
        <taxon>Endopterygota</taxon>
        <taxon>Coleoptera</taxon>
        <taxon>Polyphaga</taxon>
        <taxon>Cucujiformia</taxon>
        <taxon>Chrysomeloidea</taxon>
        <taxon>Chrysomelidae</taxon>
        <taxon>Chrysomelinae</taxon>
        <taxon>Chrysomelini</taxon>
        <taxon>Phaedon</taxon>
    </lineage>
</organism>
<dbReference type="FunFam" id="2.60.40.10:FF:000171">
    <property type="entry name" value="protein-glutamine gamma-glutamyltransferase 6"/>
    <property type="match status" value="1"/>
</dbReference>
<dbReference type="OrthoDB" id="437511at2759"/>
<keyword evidence="3" id="KW-0106">Calcium</keyword>
<dbReference type="SUPFAM" id="SSF54001">
    <property type="entry name" value="Cysteine proteinases"/>
    <property type="match status" value="1"/>
</dbReference>
<reference evidence="5" key="2">
    <citation type="submission" date="2022-10" db="EMBL/GenBank/DDBJ databases">
        <authorList>
            <consortium name="ENA_rothamsted_submissions"/>
            <consortium name="culmorum"/>
            <person name="King R."/>
        </authorList>
    </citation>
    <scope>NUCLEOTIDE SEQUENCE</scope>
</reference>
<dbReference type="InterPro" id="IPR014756">
    <property type="entry name" value="Ig_E-set"/>
</dbReference>
<dbReference type="InterPro" id="IPR036985">
    <property type="entry name" value="Transglutaminase-like_sf"/>
</dbReference>
<dbReference type="GO" id="GO:0046872">
    <property type="term" value="F:metal ion binding"/>
    <property type="evidence" value="ECO:0007669"/>
    <property type="project" value="UniProtKB-KW"/>
</dbReference>
<dbReference type="SUPFAM" id="SSF49309">
    <property type="entry name" value="Transglutaminase, two C-terminal domains"/>
    <property type="match status" value="2"/>
</dbReference>
<evidence type="ECO:0000256" key="3">
    <source>
        <dbReference type="PIRSR" id="PIRSR000459-2"/>
    </source>
</evidence>
<evidence type="ECO:0000313" key="5">
    <source>
        <dbReference type="EMBL" id="CAH1179600.1"/>
    </source>
</evidence>
<dbReference type="PANTHER" id="PTHR11590">
    <property type="entry name" value="PROTEIN-GLUTAMINE GAMMA-GLUTAMYLTRANSFERASE"/>
    <property type="match status" value="1"/>
</dbReference>
<keyword evidence="6" id="KW-1185">Reference proteome</keyword>
<dbReference type="Pfam" id="PF01841">
    <property type="entry name" value="Transglut_core"/>
    <property type="match status" value="1"/>
</dbReference>
<dbReference type="InterPro" id="IPR013783">
    <property type="entry name" value="Ig-like_fold"/>
</dbReference>
<feature type="binding site" evidence="3">
    <location>
        <position position="410"/>
    </location>
    <ligand>
        <name>Ca(2+)</name>
        <dbReference type="ChEBI" id="CHEBI:29108"/>
    </ligand>
</feature>
<comment type="similarity">
    <text evidence="1">Belongs to the transglutaminase superfamily. Transglutaminase family.</text>
</comment>
<dbReference type="AlphaFoldDB" id="A0A9P0GXJ6"/>
<feature type="active site" evidence="2">
    <location>
        <position position="283"/>
    </location>
</feature>
<dbReference type="EMBL" id="OU896714">
    <property type="protein sequence ID" value="CAH1179600.1"/>
    <property type="molecule type" value="Genomic_DNA"/>
</dbReference>
<dbReference type="InterPro" id="IPR036238">
    <property type="entry name" value="Transglutaminase_C_sf"/>
</dbReference>
<dbReference type="InterPro" id="IPR038765">
    <property type="entry name" value="Papain-like_cys_pep_sf"/>
</dbReference>
<feature type="active site" evidence="2">
    <location>
        <position position="370"/>
    </location>
</feature>
<feature type="active site" evidence="2">
    <location>
        <position position="347"/>
    </location>
</feature>
<dbReference type="PIRSF" id="PIRSF000459">
    <property type="entry name" value="TGM_EBP42"/>
    <property type="match status" value="1"/>
</dbReference>
<dbReference type="FunFam" id="3.90.260.10:FF:000002">
    <property type="entry name" value="Erythrocyte membrane protein band 4.2"/>
    <property type="match status" value="1"/>
</dbReference>
<evidence type="ECO:0000313" key="6">
    <source>
        <dbReference type="Proteomes" id="UP001153737"/>
    </source>
</evidence>
<evidence type="ECO:0000256" key="1">
    <source>
        <dbReference type="ARBA" id="ARBA00005968"/>
    </source>
</evidence>
<dbReference type="Proteomes" id="UP001153737">
    <property type="component" value="Chromosome 8"/>
</dbReference>
<reference evidence="5" key="1">
    <citation type="submission" date="2022-01" db="EMBL/GenBank/DDBJ databases">
        <authorList>
            <person name="King R."/>
        </authorList>
    </citation>
    <scope>NUCLEOTIDE SEQUENCE</scope>
</reference>
<protein>
    <recommendedName>
        <fullName evidence="4">Transglutaminase-like domain-containing protein</fullName>
    </recommendedName>
</protein>
<dbReference type="InterPro" id="IPR013808">
    <property type="entry name" value="Transglutaminase_AS"/>
</dbReference>
<feature type="binding site" evidence="3">
    <location>
        <position position="467"/>
    </location>
    <ligand>
        <name>Ca(2+)</name>
        <dbReference type="ChEBI" id="CHEBI:29108"/>
    </ligand>
</feature>
<dbReference type="SUPFAM" id="SSF81296">
    <property type="entry name" value="E set domains"/>
    <property type="match status" value="1"/>
</dbReference>
<dbReference type="InterPro" id="IPR001102">
    <property type="entry name" value="Transglutaminase_N"/>
</dbReference>
<dbReference type="FunFam" id="2.60.40.10:FF:000090">
    <property type="entry name" value="Protein-glutamine gamma-glutamyltransferase 2"/>
    <property type="match status" value="1"/>
</dbReference>
<gene>
    <name evidence="5" type="ORF">PHAECO_LOCUS11661</name>
</gene>
<comment type="cofactor">
    <cofactor evidence="3">
        <name>Ca(2+)</name>
        <dbReference type="ChEBI" id="CHEBI:29108"/>
    </cofactor>
    <text evidence="3">Binds 1 Ca(2+) ion per subunit.</text>
</comment>
<proteinExistence type="inferred from homology"/>
<dbReference type="Gene3D" id="2.60.40.10">
    <property type="entry name" value="Immunoglobulins"/>
    <property type="match status" value="3"/>
</dbReference>
<name>A0A9P0GXJ6_PHACE</name>
<evidence type="ECO:0000256" key="2">
    <source>
        <dbReference type="PIRSR" id="PIRSR000459-1"/>
    </source>
</evidence>
<feature type="binding site" evidence="3">
    <location>
        <position position="412"/>
    </location>
    <ligand>
        <name>Ca(2+)</name>
        <dbReference type="ChEBI" id="CHEBI:29108"/>
    </ligand>
</feature>
<dbReference type="GO" id="GO:0003810">
    <property type="term" value="F:protein-glutamine gamma-glutamyltransferase activity"/>
    <property type="evidence" value="ECO:0007669"/>
    <property type="project" value="InterPro"/>
</dbReference>
<dbReference type="Gene3D" id="3.90.260.10">
    <property type="entry name" value="Transglutaminase-like"/>
    <property type="match status" value="1"/>
</dbReference>
<feature type="binding site" evidence="3">
    <location>
        <position position="472"/>
    </location>
    <ligand>
        <name>Ca(2+)</name>
        <dbReference type="ChEBI" id="CHEBI:29108"/>
    </ligand>
</feature>
<feature type="domain" description="Transglutaminase-like" evidence="4">
    <location>
        <begin position="275"/>
        <end position="373"/>
    </location>
</feature>
<dbReference type="InterPro" id="IPR008958">
    <property type="entry name" value="Transglutaminase_C"/>
</dbReference>
<dbReference type="InterPro" id="IPR023608">
    <property type="entry name" value="Transglutaminase_animal"/>
</dbReference>
<dbReference type="InterPro" id="IPR002931">
    <property type="entry name" value="Transglutaminase-like"/>
</dbReference>
<evidence type="ECO:0000259" key="4">
    <source>
        <dbReference type="SMART" id="SM00460"/>
    </source>
</evidence>
<accession>A0A9P0GXJ6</accession>
<sequence length="713" mass="80788">MALEVEMVYLYPKENAKLHKTDRYELVQDEEAPTSVLRRGQKFTVALRFLNRPYDSNMDAVRLIFNYGPNPNTIKGTRGVVQVDPTKKSFMDDEQKFWFGNVLQETSDTLTMEIFAPPSIPVGIWGLQVETSFRNPSQEVAIFEYDNDIFFICNPWNCHDLVYMPEERLLEEYVLTDVGKIWVGPLGTSKGREWVFGQFDDCVLPAIVMMFEKSGLTHASRGDPIKLTRTISKMVNSNDDDGILVGRWDGDYEDGTAPSAWTGSVPILREYLETQSPVPYGQCWVFSGVVTTICRALGIPSRVVSNLVSAHDANSTLTVDKYFTEENEEMPFDPNNPMGEDSIWNYHVWNDVYMARPDLPTGYGGWQAIDATPQETSDGFYQCGPASLEAIKKGMVGFNYDVGFMIASVNADLMRWKVDKSNVLGYSRIYCNKYHIGRFILTKQPFMYDYNGDKDKQDITTYYKPKEGTKAERLSLLNAVRCTESAKRFYELPNSEMEDVEFDLLDLDKIKIGENFSIVVKIKNNSDKNRHIKCVLSAGSVYYTGVKAKPITKQEGEFHMKPKSNEELKLVVKADEYLDKLVEYCIMKINAIATVTETNQTWADEDDFQVIKPNIDIRLPPQILNGRSNMLTLRFVNPLKRVLTNCKFHVSGPGLLRNQIIPHSDVKPGAVVKVNVSIVPKFQGEQKLVATFSSKELLDITGTAKVDVIGGEE</sequence>
<dbReference type="Pfam" id="PF00868">
    <property type="entry name" value="Transglut_N"/>
    <property type="match status" value="1"/>
</dbReference>
<dbReference type="InterPro" id="IPR050779">
    <property type="entry name" value="Transglutaminase"/>
</dbReference>
<dbReference type="Pfam" id="PF00927">
    <property type="entry name" value="Transglut_C"/>
    <property type="match status" value="2"/>
</dbReference>
<keyword evidence="3" id="KW-0479">Metal-binding</keyword>
<dbReference type="PROSITE" id="PS00547">
    <property type="entry name" value="TRANSGLUTAMINASES"/>
    <property type="match status" value="1"/>
</dbReference>